<dbReference type="PROSITE" id="PS50948">
    <property type="entry name" value="PAN"/>
    <property type="match status" value="1"/>
</dbReference>
<sequence length="806" mass="90784">MAIAEFLLLLTISAAVFPLHVQPGDTITPSKAIMDGQTLISSKGTFEMGFFNPHDSKNQYLGIWYRNIPVQTVVWVANRDSPLNSSTGVLNLTSNGNLVLLNDSGYVLWSTGTSNVTNPTVQLLDSGNLILTGGTSKSLLWQSFDHPCDTLLPGMKLGWDSSTNFNRYLTSWRSASDPSPGEYAYKFNIHGVPEVFLWEKSARIYRSGPWNGQGYSGRPEMIKNNMFRFHFISNQDEHYYTYEVLDSSIISRLVLSDGKAQRFLWSKVKNDWNSYWYVPKDPCDKYAYCGANGVCNTSYSLFCQCLKGFDPKSTNDWNQRVYLGGCVRKTRLDFQSDRFSELVNVKLPDALNATADSNRSLDECREWCLKNFSCVAFAFSGGSGCLTWTGDLVDIKVFAEGGENLFVRLAASDLDTTKGDSSKKQRAIVIIIPLILGFLVFVFLGLFMLKKKRKQGIIGDSCSKESSGKELELPLFDMSVMESATDNFYSNNKLGEGGFGPVYKGQLRDGQEIAVKRLSKDSVQGLDEFKNEVMLIAKLQHRNLVRLLGCCIQREERMLIYEYMPNKSLDTFIFDTTKAALLSWQKRLDIIIGIARGLLYLHQDSRLKIIHRDLKASNILLDKDMNPKISDFGTARIFKGDQNQENTRRVVGTYGYMSPEYAMDGIFSVKSDVFSFGVIILEILSGKKNRMLKQVEPHVNLLGYAWRLWEEDRCLELLDKAVKCSYPISKVLRCIQIGLLCVQEGSEDRPTMTEVVLMLSNEGVALTQPKRPGFCIGRTPIERDCSSTEQHSSTVNEITDTLLEGR</sequence>
<feature type="signal peptide" evidence="21">
    <location>
        <begin position="1"/>
        <end position="18"/>
    </location>
</feature>
<dbReference type="GO" id="GO:0031625">
    <property type="term" value="F:ubiquitin protein ligase binding"/>
    <property type="evidence" value="ECO:0007669"/>
    <property type="project" value="UniProtKB-ARBA"/>
</dbReference>
<dbReference type="RefSeq" id="XP_010918937.1">
    <property type="nucleotide sequence ID" value="XM_010920635.3"/>
</dbReference>
<evidence type="ECO:0000256" key="18">
    <source>
        <dbReference type="ARBA" id="ARBA00048679"/>
    </source>
</evidence>
<dbReference type="SMART" id="SM00473">
    <property type="entry name" value="PAN_AP"/>
    <property type="match status" value="1"/>
</dbReference>
<evidence type="ECO:0000256" key="21">
    <source>
        <dbReference type="SAM" id="SignalP"/>
    </source>
</evidence>
<dbReference type="PIRSF" id="PIRSF000641">
    <property type="entry name" value="SRK"/>
    <property type="match status" value="1"/>
</dbReference>
<evidence type="ECO:0000256" key="9">
    <source>
        <dbReference type="ARBA" id="ARBA00022734"/>
    </source>
</evidence>
<evidence type="ECO:0000256" key="5">
    <source>
        <dbReference type="ARBA" id="ARBA00022553"/>
    </source>
</evidence>
<keyword evidence="7 20" id="KW-0812">Transmembrane</keyword>
<keyword evidence="16" id="KW-0325">Glycoprotein</keyword>
<dbReference type="InterPro" id="IPR036426">
    <property type="entry name" value="Bulb-type_lectin_dom_sf"/>
</dbReference>
<feature type="transmembrane region" description="Helical" evidence="20">
    <location>
        <begin position="427"/>
        <end position="449"/>
    </location>
</feature>
<feature type="domain" description="Bulb-type lectin" evidence="23">
    <location>
        <begin position="24"/>
        <end position="144"/>
    </location>
</feature>
<proteinExistence type="inferred from homology"/>
<dbReference type="GO" id="GO:0030246">
    <property type="term" value="F:carbohydrate binding"/>
    <property type="evidence" value="ECO:0007669"/>
    <property type="project" value="UniProtKB-KW"/>
</dbReference>
<evidence type="ECO:0000256" key="16">
    <source>
        <dbReference type="ARBA" id="ARBA00023180"/>
    </source>
</evidence>
<keyword evidence="9" id="KW-0430">Lectin</keyword>
<dbReference type="PANTHER" id="PTHR27002:SF616">
    <property type="entry name" value="RECEPTOR-LIKE SERINE_THREONINE-PROTEIN KINASE"/>
    <property type="match status" value="1"/>
</dbReference>
<dbReference type="GO" id="GO:0048544">
    <property type="term" value="P:recognition of pollen"/>
    <property type="evidence" value="ECO:0007669"/>
    <property type="project" value="InterPro"/>
</dbReference>
<keyword evidence="11 19" id="KW-0418">Kinase</keyword>
<dbReference type="InterPro" id="IPR000719">
    <property type="entry name" value="Prot_kinase_dom"/>
</dbReference>
<evidence type="ECO:0000256" key="6">
    <source>
        <dbReference type="ARBA" id="ARBA00022679"/>
    </source>
</evidence>
<evidence type="ECO:0000256" key="12">
    <source>
        <dbReference type="ARBA" id="ARBA00022840"/>
    </source>
</evidence>
<dbReference type="OrthoDB" id="4062651at2759"/>
<dbReference type="Pfam" id="PF07714">
    <property type="entry name" value="PK_Tyr_Ser-Thr"/>
    <property type="match status" value="1"/>
</dbReference>
<dbReference type="AlphaFoldDB" id="A0A6I9R1S3"/>
<evidence type="ECO:0000256" key="10">
    <source>
        <dbReference type="ARBA" id="ARBA00022741"/>
    </source>
</evidence>
<dbReference type="InterPro" id="IPR001245">
    <property type="entry name" value="Ser-Thr/Tyr_kinase_cat_dom"/>
</dbReference>
<evidence type="ECO:0000259" key="22">
    <source>
        <dbReference type="PROSITE" id="PS50011"/>
    </source>
</evidence>
<dbReference type="GO" id="GO:0005886">
    <property type="term" value="C:plasma membrane"/>
    <property type="evidence" value="ECO:0007669"/>
    <property type="project" value="UniProtKB-SubCell"/>
</dbReference>
<dbReference type="Proteomes" id="UP000504607">
    <property type="component" value="Chromosome 4"/>
</dbReference>
<dbReference type="CDD" id="cd01098">
    <property type="entry name" value="PAN_AP_plant"/>
    <property type="match status" value="1"/>
</dbReference>
<dbReference type="FunFam" id="2.90.10.10:FF:000003">
    <property type="entry name" value="G-type lectin S-receptor-like serine/threonine-protein kinase"/>
    <property type="match status" value="1"/>
</dbReference>
<dbReference type="PROSITE" id="PS50927">
    <property type="entry name" value="BULB_LECTIN"/>
    <property type="match status" value="1"/>
</dbReference>
<keyword evidence="2" id="KW-1003">Cell membrane</keyword>
<evidence type="ECO:0000256" key="7">
    <source>
        <dbReference type="ARBA" id="ARBA00022692"/>
    </source>
</evidence>
<comment type="catalytic activity">
    <reaction evidence="18 19">
        <text>L-seryl-[protein] + ATP = O-phospho-L-seryl-[protein] + ADP + H(+)</text>
        <dbReference type="Rhea" id="RHEA:17989"/>
        <dbReference type="Rhea" id="RHEA-COMP:9863"/>
        <dbReference type="Rhea" id="RHEA-COMP:11604"/>
        <dbReference type="ChEBI" id="CHEBI:15378"/>
        <dbReference type="ChEBI" id="CHEBI:29999"/>
        <dbReference type="ChEBI" id="CHEBI:30616"/>
        <dbReference type="ChEBI" id="CHEBI:83421"/>
        <dbReference type="ChEBI" id="CHEBI:456216"/>
        <dbReference type="EC" id="2.7.11.1"/>
    </reaction>
</comment>
<dbReference type="InterPro" id="IPR024171">
    <property type="entry name" value="SRK-like_kinase"/>
</dbReference>
<dbReference type="Gene3D" id="1.10.510.10">
    <property type="entry name" value="Transferase(Phosphotransferase) domain 1"/>
    <property type="match status" value="1"/>
</dbReference>
<feature type="domain" description="Protein kinase" evidence="22">
    <location>
        <begin position="488"/>
        <end position="764"/>
    </location>
</feature>
<dbReference type="EC" id="2.7.11.1" evidence="19"/>
<keyword evidence="4" id="KW-0245">EGF-like domain</keyword>
<dbReference type="GO" id="GO:0004674">
    <property type="term" value="F:protein serine/threonine kinase activity"/>
    <property type="evidence" value="ECO:0007669"/>
    <property type="project" value="UniProtKB-KW"/>
</dbReference>
<dbReference type="FunCoup" id="A0A6I9R1S3">
    <property type="interactions" value="650"/>
</dbReference>
<name>A0A6I9R1S3_ELAGV</name>
<evidence type="ECO:0000256" key="4">
    <source>
        <dbReference type="ARBA" id="ARBA00022536"/>
    </source>
</evidence>
<dbReference type="InterPro" id="IPR008271">
    <property type="entry name" value="Ser/Thr_kinase_AS"/>
</dbReference>
<evidence type="ECO:0000256" key="15">
    <source>
        <dbReference type="ARBA" id="ARBA00023157"/>
    </source>
</evidence>
<evidence type="ECO:0000256" key="2">
    <source>
        <dbReference type="ARBA" id="ARBA00022475"/>
    </source>
</evidence>
<dbReference type="PANTHER" id="PTHR27002">
    <property type="entry name" value="RECEPTOR-LIKE SERINE/THREONINE-PROTEIN KINASE SD1-8"/>
    <property type="match status" value="1"/>
</dbReference>
<keyword evidence="12 19" id="KW-0067">ATP-binding</keyword>
<dbReference type="Gene3D" id="2.90.10.10">
    <property type="entry name" value="Bulb-type lectin domain"/>
    <property type="match status" value="1"/>
</dbReference>
<organism evidence="25 26">
    <name type="scientific">Elaeis guineensis var. tenera</name>
    <name type="common">Oil palm</name>
    <dbReference type="NCBI Taxonomy" id="51953"/>
    <lineage>
        <taxon>Eukaryota</taxon>
        <taxon>Viridiplantae</taxon>
        <taxon>Streptophyta</taxon>
        <taxon>Embryophyta</taxon>
        <taxon>Tracheophyta</taxon>
        <taxon>Spermatophyta</taxon>
        <taxon>Magnoliopsida</taxon>
        <taxon>Liliopsida</taxon>
        <taxon>Arecaceae</taxon>
        <taxon>Arecoideae</taxon>
        <taxon>Cocoseae</taxon>
        <taxon>Elaeidinae</taxon>
        <taxon>Elaeis</taxon>
    </lineage>
</organism>
<dbReference type="InterPro" id="IPR001480">
    <property type="entry name" value="Bulb-type_lectin_dom"/>
</dbReference>
<dbReference type="GO" id="GO:0051707">
    <property type="term" value="P:response to other organism"/>
    <property type="evidence" value="ECO:0007669"/>
    <property type="project" value="UniProtKB-ARBA"/>
</dbReference>
<keyword evidence="25" id="KW-1185">Reference proteome</keyword>
<evidence type="ECO:0000256" key="1">
    <source>
        <dbReference type="ARBA" id="ARBA00004251"/>
    </source>
</evidence>
<evidence type="ECO:0000259" key="24">
    <source>
        <dbReference type="PROSITE" id="PS50948"/>
    </source>
</evidence>
<keyword evidence="14 20" id="KW-0472">Membrane</keyword>
<gene>
    <name evidence="26" type="primary">LOC105043186</name>
</gene>
<evidence type="ECO:0000256" key="19">
    <source>
        <dbReference type="PIRNR" id="PIRNR000641"/>
    </source>
</evidence>
<dbReference type="SMART" id="SM00108">
    <property type="entry name" value="B_lectin"/>
    <property type="match status" value="1"/>
</dbReference>
<dbReference type="SMART" id="SM00220">
    <property type="entry name" value="S_TKc"/>
    <property type="match status" value="1"/>
</dbReference>
<dbReference type="Pfam" id="PF00954">
    <property type="entry name" value="S_locus_glycop"/>
    <property type="match status" value="1"/>
</dbReference>
<dbReference type="PROSITE" id="PS50011">
    <property type="entry name" value="PROTEIN_KINASE_DOM"/>
    <property type="match status" value="1"/>
</dbReference>
<dbReference type="KEGG" id="egu:105043186"/>
<keyword evidence="10 19" id="KW-0547">Nucleotide-binding</keyword>
<dbReference type="Pfam" id="PF01453">
    <property type="entry name" value="B_lectin"/>
    <property type="match status" value="1"/>
</dbReference>
<dbReference type="SUPFAM" id="SSF56112">
    <property type="entry name" value="Protein kinase-like (PK-like)"/>
    <property type="match status" value="1"/>
</dbReference>
<dbReference type="Gene3D" id="3.30.200.20">
    <property type="entry name" value="Phosphorylase Kinase, domain 1"/>
    <property type="match status" value="1"/>
</dbReference>
<accession>A0A6I9R1S3</accession>
<comment type="subcellular location">
    <subcellularLocation>
        <location evidence="1">Cell membrane</location>
        <topology evidence="1">Single-pass type I membrane protein</topology>
    </subcellularLocation>
</comment>
<evidence type="ECO:0000313" key="25">
    <source>
        <dbReference type="Proteomes" id="UP000504607"/>
    </source>
</evidence>
<keyword evidence="5" id="KW-0597">Phosphoprotein</keyword>
<keyword evidence="6 19" id="KW-0808">Transferase</keyword>
<evidence type="ECO:0000256" key="3">
    <source>
        <dbReference type="ARBA" id="ARBA00022527"/>
    </source>
</evidence>
<dbReference type="InterPro" id="IPR000858">
    <property type="entry name" value="S_locus_glycoprot_dom"/>
</dbReference>
<reference evidence="26" key="1">
    <citation type="submission" date="2025-08" db="UniProtKB">
        <authorList>
            <consortium name="RefSeq"/>
        </authorList>
    </citation>
    <scope>IDENTIFICATION</scope>
</reference>
<dbReference type="GO" id="GO:0005524">
    <property type="term" value="F:ATP binding"/>
    <property type="evidence" value="ECO:0007669"/>
    <property type="project" value="UniProtKB-KW"/>
</dbReference>
<evidence type="ECO:0000313" key="26">
    <source>
        <dbReference type="RefSeq" id="XP_010918937.1"/>
    </source>
</evidence>
<dbReference type="Pfam" id="PF08276">
    <property type="entry name" value="PAN_2"/>
    <property type="match status" value="1"/>
</dbReference>
<dbReference type="FunFam" id="1.10.510.10:FF:000060">
    <property type="entry name" value="G-type lectin S-receptor-like serine/threonine-protein kinase"/>
    <property type="match status" value="1"/>
</dbReference>
<dbReference type="GeneID" id="105043186"/>
<dbReference type="FunFam" id="3.30.200.20:FF:000195">
    <property type="entry name" value="G-type lectin S-receptor-like serine/threonine-protein kinase"/>
    <property type="match status" value="1"/>
</dbReference>
<dbReference type="SUPFAM" id="SSF51110">
    <property type="entry name" value="alpha-D-mannose-specific plant lectins"/>
    <property type="match status" value="1"/>
</dbReference>
<evidence type="ECO:0000259" key="23">
    <source>
        <dbReference type="PROSITE" id="PS50927"/>
    </source>
</evidence>
<dbReference type="InterPro" id="IPR021820">
    <property type="entry name" value="S-locus_recpt_kinase_C"/>
</dbReference>
<evidence type="ECO:0000256" key="17">
    <source>
        <dbReference type="ARBA" id="ARBA00047899"/>
    </source>
</evidence>
<feature type="chain" id="PRO_5026770692" description="Receptor-like serine/threonine-protein kinase" evidence="21">
    <location>
        <begin position="19"/>
        <end position="806"/>
    </location>
</feature>
<dbReference type="InParanoid" id="A0A6I9R1S3"/>
<dbReference type="Pfam" id="PF11883">
    <property type="entry name" value="DUF3403"/>
    <property type="match status" value="1"/>
</dbReference>
<keyword evidence="15" id="KW-1015">Disulfide bond</keyword>
<comment type="catalytic activity">
    <reaction evidence="17 19">
        <text>L-threonyl-[protein] + ATP = O-phospho-L-threonyl-[protein] + ADP + H(+)</text>
        <dbReference type="Rhea" id="RHEA:46608"/>
        <dbReference type="Rhea" id="RHEA-COMP:11060"/>
        <dbReference type="Rhea" id="RHEA-COMP:11605"/>
        <dbReference type="ChEBI" id="CHEBI:15378"/>
        <dbReference type="ChEBI" id="CHEBI:30013"/>
        <dbReference type="ChEBI" id="CHEBI:30616"/>
        <dbReference type="ChEBI" id="CHEBI:61977"/>
        <dbReference type="ChEBI" id="CHEBI:456216"/>
        <dbReference type="EC" id="2.7.11.1"/>
    </reaction>
</comment>
<evidence type="ECO:0000256" key="13">
    <source>
        <dbReference type="ARBA" id="ARBA00022989"/>
    </source>
</evidence>
<keyword evidence="13 20" id="KW-1133">Transmembrane helix</keyword>
<dbReference type="CDD" id="cd00028">
    <property type="entry name" value="B_lectin"/>
    <property type="match status" value="1"/>
</dbReference>
<keyword evidence="8 21" id="KW-0732">Signal</keyword>
<evidence type="ECO:0000256" key="14">
    <source>
        <dbReference type="ARBA" id="ARBA00023136"/>
    </source>
</evidence>
<dbReference type="PROSITE" id="PS00108">
    <property type="entry name" value="PROTEIN_KINASE_ST"/>
    <property type="match status" value="1"/>
</dbReference>
<evidence type="ECO:0000256" key="11">
    <source>
        <dbReference type="ARBA" id="ARBA00022777"/>
    </source>
</evidence>
<protein>
    <recommendedName>
        <fullName evidence="19">Receptor-like serine/threonine-protein kinase</fullName>
        <ecNumber evidence="19">2.7.11.1</ecNumber>
    </recommendedName>
</protein>
<comment type="similarity">
    <text evidence="19">Belongs to the protein kinase superfamily. Ser/Thr protein kinase family.</text>
</comment>
<feature type="domain" description="Apple" evidence="24">
    <location>
        <begin position="326"/>
        <end position="410"/>
    </location>
</feature>
<keyword evidence="3 19" id="KW-0723">Serine/threonine-protein kinase</keyword>
<dbReference type="InterPro" id="IPR003609">
    <property type="entry name" value="Pan_app"/>
</dbReference>
<evidence type="ECO:0000256" key="8">
    <source>
        <dbReference type="ARBA" id="ARBA00022729"/>
    </source>
</evidence>
<dbReference type="InterPro" id="IPR011009">
    <property type="entry name" value="Kinase-like_dom_sf"/>
</dbReference>
<evidence type="ECO:0000256" key="20">
    <source>
        <dbReference type="SAM" id="Phobius"/>
    </source>
</evidence>
<dbReference type="CDD" id="cd14066">
    <property type="entry name" value="STKc_IRAK"/>
    <property type="match status" value="1"/>
</dbReference>